<dbReference type="EMBL" id="CP002833">
    <property type="protein sequence ID" value="AFI67159.1"/>
    <property type="molecule type" value="Genomic_DNA"/>
</dbReference>
<reference evidence="2 3" key="1">
    <citation type="journal article" date="2012" name="PLoS ONE">
        <title>Evolution of Burkholderia pseudomallei in recurrent melioidosis.</title>
        <authorList>
            <person name="Hayden H.S."/>
            <person name="Lim R."/>
            <person name="Brittnacher M.J."/>
            <person name="Sims E.H."/>
            <person name="Ramage E.R."/>
            <person name="Fong C."/>
            <person name="Wu Z."/>
            <person name="Crist E."/>
            <person name="Chang J."/>
            <person name="Zhou Y."/>
            <person name="Radey M."/>
            <person name="Rohmer L."/>
            <person name="Haugen E."/>
            <person name="Gillett W."/>
            <person name="Wuthiekanun V."/>
            <person name="Peacock S.J."/>
            <person name="Kaul R."/>
            <person name="Miller S.I."/>
            <person name="Manoil C."/>
            <person name="Jacobs M.A."/>
        </authorList>
    </citation>
    <scope>NUCLEOTIDE SEQUENCE [LARGE SCALE GENOMIC DNA]</scope>
    <source>
        <strain evidence="2 3">1026b</strain>
    </source>
</reference>
<name>A0A0H3HLE4_BURP2</name>
<proteinExistence type="predicted"/>
<feature type="compositionally biased region" description="Basic and acidic residues" evidence="1">
    <location>
        <begin position="94"/>
        <end position="103"/>
    </location>
</feature>
<feature type="region of interest" description="Disordered" evidence="1">
    <location>
        <begin position="1"/>
        <end position="151"/>
    </location>
</feature>
<feature type="compositionally biased region" description="Basic residues" evidence="1">
    <location>
        <begin position="29"/>
        <end position="42"/>
    </location>
</feature>
<sequence length="151" mass="17177">MSHCVARFPAGAASRRRTRPPPRLGRYPGSRRHRLAFPRAKRSGTAPAAGHRGRAGASRVRLASDRLRCDRLPLRGQRRLARPWRTSRPASRLTAREAREHRGGASLGARAPQRQGAARRRRTKRRAASRPRDRHQRTARIFRGEKRGCYV</sequence>
<evidence type="ECO:0000313" key="2">
    <source>
        <dbReference type="EMBL" id="AFI67159.1"/>
    </source>
</evidence>
<dbReference type="Proteomes" id="UP000010087">
    <property type="component" value="Chromosome 1"/>
</dbReference>
<protein>
    <submittedName>
        <fullName evidence="2">Uncharacterized protein</fullName>
    </submittedName>
</protein>
<dbReference type="KEGG" id="bpz:BP1026B_I2564"/>
<feature type="compositionally biased region" description="Low complexity" evidence="1">
    <location>
        <begin position="44"/>
        <end position="61"/>
    </location>
</feature>
<evidence type="ECO:0000256" key="1">
    <source>
        <dbReference type="SAM" id="MobiDB-lite"/>
    </source>
</evidence>
<organism evidence="2 3">
    <name type="scientific">Burkholderia pseudomallei (strain 1026b)</name>
    <dbReference type="NCBI Taxonomy" id="884204"/>
    <lineage>
        <taxon>Bacteria</taxon>
        <taxon>Pseudomonadati</taxon>
        <taxon>Pseudomonadota</taxon>
        <taxon>Betaproteobacteria</taxon>
        <taxon>Burkholderiales</taxon>
        <taxon>Burkholderiaceae</taxon>
        <taxon>Burkholderia</taxon>
        <taxon>pseudomallei group</taxon>
    </lineage>
</organism>
<gene>
    <name evidence="2" type="ordered locus">BP1026B_I2564</name>
</gene>
<evidence type="ECO:0000313" key="3">
    <source>
        <dbReference type="Proteomes" id="UP000010087"/>
    </source>
</evidence>
<accession>A0A0H3HLE4</accession>
<feature type="compositionally biased region" description="Basic and acidic residues" evidence="1">
    <location>
        <begin position="142"/>
        <end position="151"/>
    </location>
</feature>
<feature type="compositionally biased region" description="Basic and acidic residues" evidence="1">
    <location>
        <begin position="62"/>
        <end position="73"/>
    </location>
</feature>
<dbReference type="AlphaFoldDB" id="A0A0H3HLE4"/>
<feature type="compositionally biased region" description="Basic residues" evidence="1">
    <location>
        <begin position="117"/>
        <end position="140"/>
    </location>
</feature>